<dbReference type="PROSITE" id="PS51257">
    <property type="entry name" value="PROKAR_LIPOPROTEIN"/>
    <property type="match status" value="1"/>
</dbReference>
<gene>
    <name evidence="2" type="ordered locus">Mmcs_3593</name>
</gene>
<reference evidence="2" key="1">
    <citation type="submission" date="2006-06" db="EMBL/GenBank/DDBJ databases">
        <title>Complete sequence of chromosome of Mycobacterium sp. MCS.</title>
        <authorList>
            <consortium name="US DOE Joint Genome Institute"/>
            <person name="Copeland A."/>
            <person name="Lucas S."/>
            <person name="Lapidus A."/>
            <person name="Barry K."/>
            <person name="Detter J.C."/>
            <person name="Glavina del Rio T."/>
            <person name="Hammon N."/>
            <person name="Israni S."/>
            <person name="Dalin E."/>
            <person name="Tice H."/>
            <person name="Pitluck S."/>
            <person name="Martinez M."/>
            <person name="Schmutz J."/>
            <person name="Larimer F."/>
            <person name="Land M."/>
            <person name="Hauser L."/>
            <person name="Kyrpides N."/>
            <person name="Kim E."/>
            <person name="Miller C.D."/>
            <person name="Hughes J.E."/>
            <person name="Anderson A.J."/>
            <person name="Sims R.C."/>
            <person name="Richardson P."/>
        </authorList>
    </citation>
    <scope>NUCLEOTIDE SEQUENCE [LARGE SCALE GENOMIC DNA]</scope>
    <source>
        <strain evidence="2">MCS</strain>
    </source>
</reference>
<protein>
    <submittedName>
        <fullName evidence="2">Uncharacterized protein</fullName>
    </submittedName>
</protein>
<proteinExistence type="predicted"/>
<keyword evidence="1" id="KW-0812">Transmembrane</keyword>
<sequence length="80" mass="8320" precursor="true">MRRRNMAGRLSVVPGAILFACGAIGAAIWLWVKRRQLAVAAAKAVPEQTAAAATDQVSTVTGAVPGQVDEIKAKRPPSVP</sequence>
<dbReference type="EMBL" id="CP000384">
    <property type="protein sequence ID" value="ABG09700.1"/>
    <property type="molecule type" value="Genomic_DNA"/>
</dbReference>
<keyword evidence="1" id="KW-1133">Transmembrane helix</keyword>
<dbReference type="AlphaFoldDB" id="A0A5Q5BMT9"/>
<evidence type="ECO:0000256" key="1">
    <source>
        <dbReference type="SAM" id="Phobius"/>
    </source>
</evidence>
<feature type="transmembrane region" description="Helical" evidence="1">
    <location>
        <begin position="12"/>
        <end position="32"/>
    </location>
</feature>
<keyword evidence="1" id="KW-0472">Membrane</keyword>
<dbReference type="KEGG" id="mmc:Mmcs_3593"/>
<accession>A0A5Q5BMT9</accession>
<name>A0A5Q5BMT9_MYCSS</name>
<organism evidence="2">
    <name type="scientific">Mycobacterium sp. (strain MCS)</name>
    <dbReference type="NCBI Taxonomy" id="164756"/>
    <lineage>
        <taxon>Bacteria</taxon>
        <taxon>Bacillati</taxon>
        <taxon>Actinomycetota</taxon>
        <taxon>Actinomycetes</taxon>
        <taxon>Mycobacteriales</taxon>
        <taxon>Mycobacteriaceae</taxon>
        <taxon>Mycobacterium</taxon>
    </lineage>
</organism>
<evidence type="ECO:0000313" key="2">
    <source>
        <dbReference type="EMBL" id="ABG09700.1"/>
    </source>
</evidence>